<dbReference type="STRING" id="515619.EUBREC_1260"/>
<proteinExistence type="predicted"/>
<sequence>MWKIFFTYRDKSKCTVKGKGIITPELAVKYYYRYGLYAAESIYQQYPKKDHEPVPLEEKMRELGVDATEMKTAVLQAETLLDRMQEKGE</sequence>
<evidence type="ECO:0000313" key="2">
    <source>
        <dbReference type="Proteomes" id="UP000001477"/>
    </source>
</evidence>
<evidence type="ECO:0000313" key="1">
    <source>
        <dbReference type="EMBL" id="ACR75020.1"/>
    </source>
</evidence>
<dbReference type="HOGENOM" id="CLU_189036_0_0_9"/>
<dbReference type="Proteomes" id="UP000001477">
    <property type="component" value="Chromosome"/>
</dbReference>
<name>C4Z803_AGARV</name>
<reference evidence="1 2" key="1">
    <citation type="journal article" date="2009" name="Proc. Natl. Acad. Sci. U.S.A.">
        <title>Characterizing a model human gut microbiota composed of members of its two dominant bacterial phyla.</title>
        <authorList>
            <person name="Mahowald M.A."/>
            <person name="Rey F.E."/>
            <person name="Seedorf H."/>
            <person name="Turnbaugh P.J."/>
            <person name="Fulton R.S."/>
            <person name="Wollam A."/>
            <person name="Shah N."/>
            <person name="Wang C."/>
            <person name="Magrini V."/>
            <person name="Wilson R.K."/>
            <person name="Cantarel B.L."/>
            <person name="Coutinho P.M."/>
            <person name="Henrissat B."/>
            <person name="Crock L.W."/>
            <person name="Russell A."/>
            <person name="Verberkmoes N.C."/>
            <person name="Hettich R.L."/>
            <person name="Gordon J.I."/>
        </authorList>
    </citation>
    <scope>NUCLEOTIDE SEQUENCE [LARGE SCALE GENOMIC DNA]</scope>
    <source>
        <strain evidence="2">ATCC 33656 / DSM 3377 / JCM 17463 / KCTC 5835 / LMG 30912 / VPI 0990</strain>
    </source>
</reference>
<dbReference type="GeneID" id="86988097"/>
<protein>
    <submittedName>
        <fullName evidence="1">Uncharacterized protein</fullName>
    </submittedName>
</protein>
<dbReference type="RefSeq" id="WP_012742119.1">
    <property type="nucleotide sequence ID" value="NC_012781.1"/>
</dbReference>
<organism evidence="1 2">
    <name type="scientific">Agathobacter rectalis (strain ATCC 33656 / DSM 3377 / JCM 17463 / KCTC 5835 / VPI 0990)</name>
    <name type="common">Eubacterium rectale</name>
    <dbReference type="NCBI Taxonomy" id="515619"/>
    <lineage>
        <taxon>Bacteria</taxon>
        <taxon>Bacillati</taxon>
        <taxon>Bacillota</taxon>
        <taxon>Clostridia</taxon>
        <taxon>Lachnospirales</taxon>
        <taxon>Lachnospiraceae</taxon>
        <taxon>Agathobacter</taxon>
    </lineage>
</organism>
<gene>
    <name evidence="1" type="ordered locus">EUBREC_1260</name>
</gene>
<dbReference type="EMBL" id="CP001107">
    <property type="protein sequence ID" value="ACR75020.1"/>
    <property type="molecule type" value="Genomic_DNA"/>
</dbReference>
<dbReference type="KEGG" id="ere:EUBREC_1260"/>
<dbReference type="AlphaFoldDB" id="C4Z803"/>
<accession>C4Z803</accession>
<dbReference type="PaxDb" id="515619-EUBREC_1260"/>